<accession>A0A330LV86</accession>
<evidence type="ECO:0000313" key="1">
    <source>
        <dbReference type="EMBL" id="SQD80659.1"/>
    </source>
</evidence>
<keyword evidence="2" id="KW-1185">Reference proteome</keyword>
<sequence>MWFEHVLIAKEPLRQRVALALSQNISGLE</sequence>
<proteinExistence type="predicted"/>
<dbReference type="AlphaFoldDB" id="A0A330LV86"/>
<dbReference type="KEGG" id="mya:MORIYA_4207"/>
<name>A0A330LV86_9GAMM</name>
<reference evidence="2" key="1">
    <citation type="submission" date="2018-05" db="EMBL/GenBank/DDBJ databases">
        <authorList>
            <person name="Cea G.-C."/>
            <person name="William W."/>
        </authorList>
    </citation>
    <scope>NUCLEOTIDE SEQUENCE [LARGE SCALE GENOMIC DNA]</scope>
    <source>
        <strain evidence="2">DB21MT 5</strain>
    </source>
</reference>
<organism evidence="1 2">
    <name type="scientific">Moritella yayanosii</name>
    <dbReference type="NCBI Taxonomy" id="69539"/>
    <lineage>
        <taxon>Bacteria</taxon>
        <taxon>Pseudomonadati</taxon>
        <taxon>Pseudomonadota</taxon>
        <taxon>Gammaproteobacteria</taxon>
        <taxon>Alteromonadales</taxon>
        <taxon>Moritellaceae</taxon>
        <taxon>Moritella</taxon>
    </lineage>
</organism>
<dbReference type="EMBL" id="LS483250">
    <property type="protein sequence ID" value="SQD80659.1"/>
    <property type="molecule type" value="Genomic_DNA"/>
</dbReference>
<evidence type="ECO:0000313" key="2">
    <source>
        <dbReference type="Proteomes" id="UP000250163"/>
    </source>
</evidence>
<gene>
    <name evidence="1" type="ORF">MORIYA_4207</name>
</gene>
<protein>
    <submittedName>
        <fullName evidence="1">Uncharacterized protein</fullName>
    </submittedName>
</protein>
<dbReference type="Proteomes" id="UP000250163">
    <property type="component" value="Chromosome MORIYA"/>
</dbReference>